<feature type="transmembrane region" description="Helical" evidence="2">
    <location>
        <begin position="127"/>
        <end position="145"/>
    </location>
</feature>
<accession>A0A1S1QG33</accession>
<protein>
    <recommendedName>
        <fullName evidence="5">DUF3995 domain-containing protein</fullName>
    </recommendedName>
</protein>
<dbReference type="AlphaFoldDB" id="A0A1S1QG33"/>
<keyword evidence="4" id="KW-1185">Reference proteome</keyword>
<evidence type="ECO:0008006" key="5">
    <source>
        <dbReference type="Google" id="ProtNLM"/>
    </source>
</evidence>
<keyword evidence="2" id="KW-0472">Membrane</keyword>
<evidence type="ECO:0000313" key="3">
    <source>
        <dbReference type="EMBL" id="OHV32195.1"/>
    </source>
</evidence>
<dbReference type="EMBL" id="MAXA01000158">
    <property type="protein sequence ID" value="OHV32195.1"/>
    <property type="molecule type" value="Genomic_DNA"/>
</dbReference>
<feature type="transmembrane region" description="Helical" evidence="2">
    <location>
        <begin position="203"/>
        <end position="222"/>
    </location>
</feature>
<sequence length="267" mass="27090">MRPATGRGAEPATRPDPAPGTADPGRPAEPGRPDDPGRSADPAWTPDAAPHRTSDTTGRGQPSAGERAATDRQRPAEPRPAAPSPGPAADSGPAVDPVEDPGNRAGQTRREHRTAAAPMAVRGRRDMALLALGGAVAAVAAFLPWSTLTSGDETRTFTGITVGDGRLTLVTGLVMALIGLASLRGRGRRAGRTGPARPAADLLVARASALLLVIVSGFDLALGPPSLSSFRAISADVIAVRPQIGVVVTLVAGLVALVAVARPRSGR</sequence>
<comment type="caution">
    <text evidence="3">The sequence shown here is derived from an EMBL/GenBank/DDBJ whole genome shotgun (WGS) entry which is preliminary data.</text>
</comment>
<evidence type="ECO:0000256" key="1">
    <source>
        <dbReference type="SAM" id="MobiDB-lite"/>
    </source>
</evidence>
<reference evidence="4" key="1">
    <citation type="submission" date="2016-07" db="EMBL/GenBank/DDBJ databases">
        <title>Frankia sp. NRRL B-16219 Genome sequencing.</title>
        <authorList>
            <person name="Ghodhbane-Gtari F."/>
            <person name="Swanson E."/>
            <person name="Gueddou A."/>
            <person name="Louati M."/>
            <person name="Nouioui I."/>
            <person name="Hezbri K."/>
            <person name="Abebe-Akele F."/>
            <person name="Simpson S."/>
            <person name="Morris K."/>
            <person name="Thomas K."/>
            <person name="Gtari M."/>
            <person name="Tisa L.S."/>
        </authorList>
    </citation>
    <scope>NUCLEOTIDE SEQUENCE [LARGE SCALE GENOMIC DNA]</scope>
    <source>
        <strain evidence="4">NRRL B-16219</strain>
    </source>
</reference>
<proteinExistence type="predicted"/>
<keyword evidence="2" id="KW-0812">Transmembrane</keyword>
<gene>
    <name evidence="3" type="ORF">BBK14_16005</name>
</gene>
<feature type="transmembrane region" description="Helical" evidence="2">
    <location>
        <begin position="242"/>
        <end position="261"/>
    </location>
</feature>
<feature type="compositionally biased region" description="Basic and acidic residues" evidence="1">
    <location>
        <begin position="68"/>
        <end position="77"/>
    </location>
</feature>
<feature type="region of interest" description="Disordered" evidence="1">
    <location>
        <begin position="1"/>
        <end position="119"/>
    </location>
</feature>
<organism evidence="3 4">
    <name type="scientific">Parafrankia soli</name>
    <dbReference type="NCBI Taxonomy" id="2599596"/>
    <lineage>
        <taxon>Bacteria</taxon>
        <taxon>Bacillati</taxon>
        <taxon>Actinomycetota</taxon>
        <taxon>Actinomycetes</taxon>
        <taxon>Frankiales</taxon>
        <taxon>Frankiaceae</taxon>
        <taxon>Parafrankia</taxon>
    </lineage>
</organism>
<keyword evidence="2" id="KW-1133">Transmembrane helix</keyword>
<dbReference type="Proteomes" id="UP000179769">
    <property type="component" value="Unassembled WGS sequence"/>
</dbReference>
<feature type="transmembrane region" description="Helical" evidence="2">
    <location>
        <begin position="165"/>
        <end position="183"/>
    </location>
</feature>
<feature type="compositionally biased region" description="Low complexity" evidence="1">
    <location>
        <begin position="87"/>
        <end position="96"/>
    </location>
</feature>
<evidence type="ECO:0000313" key="4">
    <source>
        <dbReference type="Proteomes" id="UP000179769"/>
    </source>
</evidence>
<name>A0A1S1QG33_9ACTN</name>
<feature type="compositionally biased region" description="Basic and acidic residues" evidence="1">
    <location>
        <begin position="29"/>
        <end position="38"/>
    </location>
</feature>
<evidence type="ECO:0000256" key="2">
    <source>
        <dbReference type="SAM" id="Phobius"/>
    </source>
</evidence>